<keyword evidence="14" id="KW-1185">Reference proteome</keyword>
<feature type="compositionally biased region" description="Polar residues" evidence="11">
    <location>
        <begin position="129"/>
        <end position="138"/>
    </location>
</feature>
<feature type="compositionally biased region" description="Polar residues" evidence="11">
    <location>
        <begin position="155"/>
        <end position="166"/>
    </location>
</feature>
<evidence type="ECO:0000256" key="5">
    <source>
        <dbReference type="ARBA" id="ARBA00022824"/>
    </source>
</evidence>
<accession>A0A168ISL0</accession>
<evidence type="ECO:0000313" key="14">
    <source>
        <dbReference type="Proteomes" id="UP000076881"/>
    </source>
</evidence>
<keyword evidence="10" id="KW-0175">Coiled coil</keyword>
<comment type="subcellular location">
    <subcellularLocation>
        <location evidence="1">Endoplasmic reticulum membrane</location>
        <topology evidence="1">Single-pass type IV membrane protein</topology>
    </subcellularLocation>
</comment>
<dbReference type="GO" id="GO:0005484">
    <property type="term" value="F:SNAP receptor activity"/>
    <property type="evidence" value="ECO:0007669"/>
    <property type="project" value="TreeGrafter"/>
</dbReference>
<dbReference type="GO" id="GO:0006890">
    <property type="term" value="P:retrograde vesicle-mediated transport, Golgi to endoplasmic reticulum"/>
    <property type="evidence" value="ECO:0007669"/>
    <property type="project" value="TreeGrafter"/>
</dbReference>
<dbReference type="EMBL" id="AZHF01000002">
    <property type="protein sequence ID" value="OAA79614.1"/>
    <property type="molecule type" value="Genomic_DNA"/>
</dbReference>
<evidence type="ECO:0008006" key="15">
    <source>
        <dbReference type="Google" id="ProtNLM"/>
    </source>
</evidence>
<evidence type="ECO:0000256" key="3">
    <source>
        <dbReference type="ARBA" id="ARBA00022448"/>
    </source>
</evidence>
<protein>
    <recommendedName>
        <fullName evidence="15">Synaptobrevin</fullName>
    </recommendedName>
</protein>
<evidence type="ECO:0000256" key="8">
    <source>
        <dbReference type="ARBA" id="ARBA00022989"/>
    </source>
</evidence>
<evidence type="ECO:0000256" key="9">
    <source>
        <dbReference type="ARBA" id="ARBA00023136"/>
    </source>
</evidence>
<organism evidence="13 14">
    <name type="scientific">Akanthomyces lecanii RCEF 1005</name>
    <dbReference type="NCBI Taxonomy" id="1081108"/>
    <lineage>
        <taxon>Eukaryota</taxon>
        <taxon>Fungi</taxon>
        <taxon>Dikarya</taxon>
        <taxon>Ascomycota</taxon>
        <taxon>Pezizomycotina</taxon>
        <taxon>Sordariomycetes</taxon>
        <taxon>Hypocreomycetidae</taxon>
        <taxon>Hypocreales</taxon>
        <taxon>Cordycipitaceae</taxon>
        <taxon>Akanthomyces</taxon>
        <taxon>Cordyceps confragosa</taxon>
    </lineage>
</organism>
<evidence type="ECO:0000256" key="2">
    <source>
        <dbReference type="ARBA" id="ARBA00007891"/>
    </source>
</evidence>
<evidence type="ECO:0000256" key="11">
    <source>
        <dbReference type="SAM" id="MobiDB-lite"/>
    </source>
</evidence>
<dbReference type="OrthoDB" id="3231855at2759"/>
<feature type="compositionally biased region" description="Pro residues" evidence="11">
    <location>
        <begin position="167"/>
        <end position="177"/>
    </location>
</feature>
<keyword evidence="8 12" id="KW-1133">Transmembrane helix</keyword>
<keyword evidence="9 12" id="KW-0472">Membrane</keyword>
<reference evidence="13 14" key="1">
    <citation type="journal article" date="2016" name="Genome Biol. Evol.">
        <title>Divergent and convergent evolution of fungal pathogenicity.</title>
        <authorList>
            <person name="Shang Y."/>
            <person name="Xiao G."/>
            <person name="Zheng P."/>
            <person name="Cen K."/>
            <person name="Zhan S."/>
            <person name="Wang C."/>
        </authorList>
    </citation>
    <scope>NUCLEOTIDE SEQUENCE [LARGE SCALE GENOMIC DNA]</scope>
    <source>
        <strain evidence="13 14">RCEF 1005</strain>
    </source>
</reference>
<keyword evidence="7" id="KW-0653">Protein transport</keyword>
<dbReference type="InterPro" id="IPR019150">
    <property type="entry name" value="Vesicle_transport_protein_Use1"/>
</dbReference>
<dbReference type="Proteomes" id="UP000076881">
    <property type="component" value="Unassembled WGS sequence"/>
</dbReference>
<dbReference type="PANTHER" id="PTHR13050:SF7">
    <property type="entry name" value="VESICLE TRANSPORT PROTEIN USE1"/>
    <property type="match status" value="1"/>
</dbReference>
<evidence type="ECO:0000256" key="6">
    <source>
        <dbReference type="ARBA" id="ARBA00022892"/>
    </source>
</evidence>
<keyword evidence="3" id="KW-0813">Transport</keyword>
<dbReference type="AlphaFoldDB" id="A0A168ISL0"/>
<evidence type="ECO:0000256" key="4">
    <source>
        <dbReference type="ARBA" id="ARBA00022692"/>
    </source>
</evidence>
<dbReference type="GO" id="GO:0005789">
    <property type="term" value="C:endoplasmic reticulum membrane"/>
    <property type="evidence" value="ECO:0007669"/>
    <property type="project" value="UniProtKB-SubCell"/>
</dbReference>
<feature type="coiled-coil region" evidence="10">
    <location>
        <begin position="51"/>
        <end position="109"/>
    </location>
</feature>
<name>A0A168ISL0_CORDF</name>
<evidence type="ECO:0000256" key="7">
    <source>
        <dbReference type="ARBA" id="ARBA00022927"/>
    </source>
</evidence>
<evidence type="ECO:0000256" key="10">
    <source>
        <dbReference type="SAM" id="Coils"/>
    </source>
</evidence>
<comment type="caution">
    <text evidence="13">The sequence shown here is derived from an EMBL/GenBank/DDBJ whole genome shotgun (WGS) entry which is preliminary data.</text>
</comment>
<evidence type="ECO:0000256" key="1">
    <source>
        <dbReference type="ARBA" id="ARBA00004163"/>
    </source>
</evidence>
<feature type="transmembrane region" description="Helical" evidence="12">
    <location>
        <begin position="311"/>
        <end position="335"/>
    </location>
</feature>
<dbReference type="GO" id="GO:0031201">
    <property type="term" value="C:SNARE complex"/>
    <property type="evidence" value="ECO:0007669"/>
    <property type="project" value="TreeGrafter"/>
</dbReference>
<keyword evidence="4 12" id="KW-0812">Transmembrane</keyword>
<evidence type="ECO:0000313" key="13">
    <source>
        <dbReference type="EMBL" id="OAA79614.1"/>
    </source>
</evidence>
<comment type="similarity">
    <text evidence="2">Belongs to the USE1 family.</text>
</comment>
<feature type="region of interest" description="Disordered" evidence="11">
    <location>
        <begin position="109"/>
        <end position="180"/>
    </location>
</feature>
<proteinExistence type="inferred from homology"/>
<feature type="compositionally biased region" description="Acidic residues" evidence="11">
    <location>
        <begin position="109"/>
        <end position="122"/>
    </location>
</feature>
<dbReference type="GO" id="GO:0015031">
    <property type="term" value="P:protein transport"/>
    <property type="evidence" value="ECO:0007669"/>
    <property type="project" value="UniProtKB-KW"/>
</dbReference>
<keyword evidence="6" id="KW-0931">ER-Golgi transport</keyword>
<evidence type="ECO:0000256" key="12">
    <source>
        <dbReference type="SAM" id="Phobius"/>
    </source>
</evidence>
<gene>
    <name evidence="13" type="ORF">LEL_03100</name>
</gene>
<dbReference type="STRING" id="1081108.A0A168ISL0"/>
<keyword evidence="5" id="KW-0256">Endoplasmic reticulum</keyword>
<dbReference type="PANTHER" id="PTHR13050">
    <property type="entry name" value="USE1-LIKE PROTEIN"/>
    <property type="match status" value="1"/>
</dbReference>
<sequence>MARVSTPLASMSDSTAAEASEIAQILSRLQDSILHPTPERERQLRRSYIEREKLASNLDYVNTRLSKLEQDAAAPPFKSSAGPLLAKHRDALELLLDRLKDLNQVAADEVELEDDSSDEEDLLGGFIPTPSQSAASTAEDTDPQYTPPALDTEPESPSIQEPFVSSPTPPPPPPPTTEAPVEIVAPAPTQTIQNLRGRHGAEGAAPATISHSSARAALFASRRKPAPPQTSTATAEAILDQQRAEQDALSDSILKMAGALKASSKKFSTTLEADKEAVSRAGDGMSKTEQSMEAARGRMGTLRKMTEGKGWWGRMLLYAWVYGLMLFLVLLVFVFPKLRF</sequence>